<gene>
    <name evidence="2" type="ORF">g.43821</name>
</gene>
<feature type="transmembrane region" description="Helical" evidence="1">
    <location>
        <begin position="40"/>
        <end position="66"/>
    </location>
</feature>
<keyword evidence="1" id="KW-1133">Transmembrane helix</keyword>
<evidence type="ECO:0000256" key="1">
    <source>
        <dbReference type="SAM" id="Phobius"/>
    </source>
</evidence>
<proteinExistence type="predicted"/>
<organism evidence="2">
    <name type="scientific">Sipha flava</name>
    <name type="common">yellow sugarcane aphid</name>
    <dbReference type="NCBI Taxonomy" id="143950"/>
    <lineage>
        <taxon>Eukaryota</taxon>
        <taxon>Metazoa</taxon>
        <taxon>Ecdysozoa</taxon>
        <taxon>Arthropoda</taxon>
        <taxon>Hexapoda</taxon>
        <taxon>Insecta</taxon>
        <taxon>Pterygota</taxon>
        <taxon>Neoptera</taxon>
        <taxon>Paraneoptera</taxon>
        <taxon>Hemiptera</taxon>
        <taxon>Sternorrhyncha</taxon>
        <taxon>Aphidomorpha</taxon>
        <taxon>Aphidoidea</taxon>
        <taxon>Aphididae</taxon>
        <taxon>Sipha</taxon>
    </lineage>
</organism>
<sequence>MRLKLFMEKTIQGTSNFIRNYCQRYFTSTSFKKKFSNTVLMTYILINHIYIALRILLTISMTTATAERSLVKFTRKNYKLGNHSNRNKLKIVLNMMTLNILK</sequence>
<protein>
    <submittedName>
        <fullName evidence="2">Uncharacterized protein</fullName>
    </submittedName>
</protein>
<name>A0A2S2QJY8_9HEMI</name>
<dbReference type="AlphaFoldDB" id="A0A2S2QJY8"/>
<keyword evidence="1" id="KW-0472">Membrane</keyword>
<accession>A0A2S2QJY8</accession>
<evidence type="ECO:0000313" key="2">
    <source>
        <dbReference type="EMBL" id="MBY78047.1"/>
    </source>
</evidence>
<keyword evidence="1" id="KW-0812">Transmembrane</keyword>
<reference evidence="2" key="1">
    <citation type="submission" date="2018-04" db="EMBL/GenBank/DDBJ databases">
        <title>Transcriptome assembly of Sipha flava.</title>
        <authorList>
            <person name="Scully E.D."/>
            <person name="Geib S.M."/>
            <person name="Palmer N.A."/>
            <person name="Koch K."/>
            <person name="Bradshaw J."/>
            <person name="Heng-Moss T."/>
            <person name="Sarath G."/>
        </authorList>
    </citation>
    <scope>NUCLEOTIDE SEQUENCE</scope>
</reference>
<dbReference type="EMBL" id="GGMS01008844">
    <property type="protein sequence ID" value="MBY78047.1"/>
    <property type="molecule type" value="Transcribed_RNA"/>
</dbReference>